<protein>
    <submittedName>
        <fullName evidence="1">Uncharacterized protein</fullName>
    </submittedName>
</protein>
<organism evidence="1">
    <name type="scientific">Anguilla anguilla</name>
    <name type="common">European freshwater eel</name>
    <name type="synonym">Muraena anguilla</name>
    <dbReference type="NCBI Taxonomy" id="7936"/>
    <lineage>
        <taxon>Eukaryota</taxon>
        <taxon>Metazoa</taxon>
        <taxon>Chordata</taxon>
        <taxon>Craniata</taxon>
        <taxon>Vertebrata</taxon>
        <taxon>Euteleostomi</taxon>
        <taxon>Actinopterygii</taxon>
        <taxon>Neopterygii</taxon>
        <taxon>Teleostei</taxon>
        <taxon>Anguilliformes</taxon>
        <taxon>Anguillidae</taxon>
        <taxon>Anguilla</taxon>
    </lineage>
</organism>
<evidence type="ECO:0000313" key="1">
    <source>
        <dbReference type="EMBL" id="JAH04798.1"/>
    </source>
</evidence>
<reference evidence="1" key="2">
    <citation type="journal article" date="2015" name="Fish Shellfish Immunol.">
        <title>Early steps in the European eel (Anguilla anguilla)-Vibrio vulnificus interaction in the gills: Role of the RtxA13 toxin.</title>
        <authorList>
            <person name="Callol A."/>
            <person name="Pajuelo D."/>
            <person name="Ebbesson L."/>
            <person name="Teles M."/>
            <person name="MacKenzie S."/>
            <person name="Amaro C."/>
        </authorList>
    </citation>
    <scope>NUCLEOTIDE SEQUENCE</scope>
</reference>
<name>A0A0E9PLV3_ANGAN</name>
<sequence length="28" mass="3308">MYPLRLVPQYCTPYPFHVSWTINTVIPA</sequence>
<accession>A0A0E9PLV3</accession>
<reference evidence="1" key="1">
    <citation type="submission" date="2014-11" db="EMBL/GenBank/DDBJ databases">
        <authorList>
            <person name="Amaro Gonzalez C."/>
        </authorList>
    </citation>
    <scope>NUCLEOTIDE SEQUENCE</scope>
</reference>
<proteinExistence type="predicted"/>
<dbReference type="AlphaFoldDB" id="A0A0E9PLV3"/>
<dbReference type="EMBL" id="GBXM01103779">
    <property type="protein sequence ID" value="JAH04798.1"/>
    <property type="molecule type" value="Transcribed_RNA"/>
</dbReference>